<keyword evidence="5 9" id="KW-0653">Protein transport</keyword>
<comment type="subunit">
    <text evidence="9">Component of the Sec protein translocase complex. Heterotrimer consisting of SecY, SecE and SecG subunits. The heterotrimers can form oligomers, although 1 heterotrimer is thought to be able to translocate proteins. Interacts with the ribosome. Interacts with SecDF, and other proteins may be involved. Interacts with SecA.</text>
</comment>
<dbReference type="Proteomes" id="UP000176349">
    <property type="component" value="Unassembled WGS sequence"/>
</dbReference>
<dbReference type="HAMAP" id="MF_00422">
    <property type="entry name" value="SecE"/>
    <property type="match status" value="1"/>
</dbReference>
<keyword evidence="7 9" id="KW-0811">Translocation</keyword>
<evidence type="ECO:0000256" key="6">
    <source>
        <dbReference type="ARBA" id="ARBA00022989"/>
    </source>
</evidence>
<feature type="transmembrane region" description="Helical" evidence="9">
    <location>
        <begin position="30"/>
        <end position="52"/>
    </location>
</feature>
<evidence type="ECO:0000256" key="7">
    <source>
        <dbReference type="ARBA" id="ARBA00023010"/>
    </source>
</evidence>
<dbReference type="GO" id="GO:0006605">
    <property type="term" value="P:protein targeting"/>
    <property type="evidence" value="ECO:0007669"/>
    <property type="project" value="UniProtKB-UniRule"/>
</dbReference>
<gene>
    <name evidence="9" type="primary">secE</name>
    <name evidence="10" type="ORF">A2128_02330</name>
</gene>
<evidence type="ECO:0000256" key="4">
    <source>
        <dbReference type="ARBA" id="ARBA00022692"/>
    </source>
</evidence>
<keyword evidence="4 9" id="KW-0812">Transmembrane</keyword>
<keyword evidence="8 9" id="KW-0472">Membrane</keyword>
<proteinExistence type="inferred from homology"/>
<evidence type="ECO:0000256" key="2">
    <source>
        <dbReference type="ARBA" id="ARBA00022448"/>
    </source>
</evidence>
<evidence type="ECO:0000313" key="11">
    <source>
        <dbReference type="Proteomes" id="UP000176349"/>
    </source>
</evidence>
<keyword evidence="3 9" id="KW-1003">Cell membrane</keyword>
<dbReference type="Pfam" id="PF00584">
    <property type="entry name" value="SecE"/>
    <property type="match status" value="1"/>
</dbReference>
<evidence type="ECO:0000256" key="8">
    <source>
        <dbReference type="ARBA" id="ARBA00023136"/>
    </source>
</evidence>
<evidence type="ECO:0000256" key="9">
    <source>
        <dbReference type="HAMAP-Rule" id="MF_00422"/>
    </source>
</evidence>
<dbReference type="PANTHER" id="PTHR33910:SF1">
    <property type="entry name" value="PROTEIN TRANSLOCASE SUBUNIT SECE"/>
    <property type="match status" value="1"/>
</dbReference>
<dbReference type="PROSITE" id="PS01067">
    <property type="entry name" value="SECE_SEC61G"/>
    <property type="match status" value="1"/>
</dbReference>
<comment type="similarity">
    <text evidence="9">Belongs to the SecE/SEC61-gamma family.</text>
</comment>
<dbReference type="Gene3D" id="1.20.5.1030">
    <property type="entry name" value="Preprotein translocase secy subunit"/>
    <property type="match status" value="1"/>
</dbReference>
<comment type="subcellular location">
    <subcellularLocation>
        <location evidence="9">Cell membrane</location>
        <topology evidence="9">Single-pass membrane protein</topology>
    </subcellularLocation>
    <subcellularLocation>
        <location evidence="1">Membrane</location>
    </subcellularLocation>
</comment>
<reference evidence="10 11" key="1">
    <citation type="journal article" date="2016" name="Nat. Commun.">
        <title>Thousands of microbial genomes shed light on interconnected biogeochemical processes in an aquifer system.</title>
        <authorList>
            <person name="Anantharaman K."/>
            <person name="Brown C.T."/>
            <person name="Hug L.A."/>
            <person name="Sharon I."/>
            <person name="Castelle C.J."/>
            <person name="Probst A.J."/>
            <person name="Thomas B.C."/>
            <person name="Singh A."/>
            <person name="Wilkins M.J."/>
            <person name="Karaoz U."/>
            <person name="Brodie E.L."/>
            <person name="Williams K.H."/>
            <person name="Hubbard S.S."/>
            <person name="Banfield J.F."/>
        </authorList>
    </citation>
    <scope>NUCLEOTIDE SEQUENCE [LARGE SCALE GENOMIC DNA]</scope>
</reference>
<dbReference type="EMBL" id="MHKV01000017">
    <property type="protein sequence ID" value="OGY97252.1"/>
    <property type="molecule type" value="Genomic_DNA"/>
</dbReference>
<dbReference type="InterPro" id="IPR038379">
    <property type="entry name" value="SecE_sf"/>
</dbReference>
<keyword evidence="2 9" id="KW-0813">Transport</keyword>
<comment type="function">
    <text evidence="9">Essential subunit of the Sec protein translocation channel SecYEG. Clamps together the 2 halves of SecY. May contact the channel plug during translocation.</text>
</comment>
<dbReference type="GO" id="GO:0005886">
    <property type="term" value="C:plasma membrane"/>
    <property type="evidence" value="ECO:0007669"/>
    <property type="project" value="UniProtKB-SubCell"/>
</dbReference>
<evidence type="ECO:0000313" key="10">
    <source>
        <dbReference type="EMBL" id="OGY97252.1"/>
    </source>
</evidence>
<sequence length="61" mass="7073">MISKLGAFLQESRQELRRVNWPTRQETVRLTLIVIGISLGLALFLGLFDYLFTIGITRFFI</sequence>
<evidence type="ECO:0000256" key="5">
    <source>
        <dbReference type="ARBA" id="ARBA00022927"/>
    </source>
</evidence>
<dbReference type="GO" id="GO:0043952">
    <property type="term" value="P:protein transport by the Sec complex"/>
    <property type="evidence" value="ECO:0007669"/>
    <property type="project" value="UniProtKB-UniRule"/>
</dbReference>
<dbReference type="PANTHER" id="PTHR33910">
    <property type="entry name" value="PROTEIN TRANSLOCASE SUBUNIT SECE"/>
    <property type="match status" value="1"/>
</dbReference>
<dbReference type="InterPro" id="IPR001901">
    <property type="entry name" value="Translocase_SecE/Sec61-g"/>
</dbReference>
<dbReference type="GO" id="GO:0008320">
    <property type="term" value="F:protein transmembrane transporter activity"/>
    <property type="evidence" value="ECO:0007669"/>
    <property type="project" value="UniProtKB-UniRule"/>
</dbReference>
<dbReference type="GO" id="GO:0009306">
    <property type="term" value="P:protein secretion"/>
    <property type="evidence" value="ECO:0007669"/>
    <property type="project" value="UniProtKB-UniRule"/>
</dbReference>
<evidence type="ECO:0000256" key="1">
    <source>
        <dbReference type="ARBA" id="ARBA00004370"/>
    </source>
</evidence>
<dbReference type="GO" id="GO:0065002">
    <property type="term" value="P:intracellular protein transmembrane transport"/>
    <property type="evidence" value="ECO:0007669"/>
    <property type="project" value="UniProtKB-UniRule"/>
</dbReference>
<dbReference type="InterPro" id="IPR005807">
    <property type="entry name" value="SecE_bac"/>
</dbReference>
<name>A0A1G2C772_9BACT</name>
<dbReference type="AlphaFoldDB" id="A0A1G2C772"/>
<organism evidence="10 11">
    <name type="scientific">Candidatus Liptonbacteria bacterium GWC1_60_9</name>
    <dbReference type="NCBI Taxonomy" id="1798645"/>
    <lineage>
        <taxon>Bacteria</taxon>
        <taxon>Candidatus Liptoniibacteriota</taxon>
    </lineage>
</organism>
<protein>
    <recommendedName>
        <fullName evidence="9">Protein translocase subunit SecE</fullName>
    </recommendedName>
</protein>
<evidence type="ECO:0000256" key="3">
    <source>
        <dbReference type="ARBA" id="ARBA00022475"/>
    </source>
</evidence>
<comment type="caution">
    <text evidence="10">The sequence shown here is derived from an EMBL/GenBank/DDBJ whole genome shotgun (WGS) entry which is preliminary data.</text>
</comment>
<dbReference type="NCBIfam" id="TIGR00964">
    <property type="entry name" value="secE_bact"/>
    <property type="match status" value="1"/>
</dbReference>
<accession>A0A1G2C772</accession>
<keyword evidence="6 9" id="KW-1133">Transmembrane helix</keyword>